<proteinExistence type="predicted"/>
<dbReference type="PANTHER" id="PTHR38847:SF1">
    <property type="entry name" value="PSEUDOURIDINE SYNTHASE RSUA_RLUA-LIKE DOMAIN-CONTAINING PROTEIN"/>
    <property type="match status" value="1"/>
</dbReference>
<feature type="chain" id="PRO_5012431123" description="Secreted protein" evidence="1">
    <location>
        <begin position="18"/>
        <end position="209"/>
    </location>
</feature>
<keyword evidence="1" id="KW-0732">Signal</keyword>
<sequence length="209" mass="22956">MLASIITLLALVTTAISILLEARQGTALDLSEVYMRNITYGGSGCPQGSVGQFLSDDRDTFTLIFDSFQAQTGPGTTPDESRRYCQINLDLNYPQGFQYSVFQTTFRGYTYLDPAVTARESALYYFSGPNQQQVTTSTTFHGPVNENYVINSAVAFTSLVWSPCGAHWPLNLGTQVTLTSTNSSQSGLMTDDTIDGSIKYITGIQWQRC</sequence>
<dbReference type="Proteomes" id="UP000184330">
    <property type="component" value="Unassembled WGS sequence"/>
</dbReference>
<reference evidence="2 3" key="1">
    <citation type="submission" date="2016-03" db="EMBL/GenBank/DDBJ databases">
        <authorList>
            <person name="Ploux O."/>
        </authorList>
    </citation>
    <scope>NUCLEOTIDE SEQUENCE [LARGE SCALE GENOMIC DNA]</scope>
    <source>
        <strain evidence="2 3">UAMH 11012</strain>
    </source>
</reference>
<accession>A0A1L7XSJ2</accession>
<dbReference type="EMBL" id="FJOG01000049">
    <property type="protein sequence ID" value="CZR68010.1"/>
    <property type="molecule type" value="Genomic_DNA"/>
</dbReference>
<evidence type="ECO:0000256" key="1">
    <source>
        <dbReference type="SAM" id="SignalP"/>
    </source>
</evidence>
<dbReference type="Pfam" id="PF14273">
    <property type="entry name" value="DUF4360"/>
    <property type="match status" value="1"/>
</dbReference>
<evidence type="ECO:0000313" key="2">
    <source>
        <dbReference type="EMBL" id="CZR68010.1"/>
    </source>
</evidence>
<dbReference type="OrthoDB" id="152248at2759"/>
<evidence type="ECO:0000313" key="3">
    <source>
        <dbReference type="Proteomes" id="UP000184330"/>
    </source>
</evidence>
<keyword evidence="3" id="KW-1185">Reference proteome</keyword>
<feature type="signal peptide" evidence="1">
    <location>
        <begin position="1"/>
        <end position="17"/>
    </location>
</feature>
<gene>
    <name evidence="2" type="ORF">PAC_17909</name>
</gene>
<protein>
    <recommendedName>
        <fullName evidence="4">Secreted protein</fullName>
    </recommendedName>
</protein>
<dbReference type="STRING" id="576137.A0A1L7XSJ2"/>
<name>A0A1L7XSJ2_9HELO</name>
<dbReference type="AlphaFoldDB" id="A0A1L7XSJ2"/>
<dbReference type="InterPro" id="IPR025649">
    <property type="entry name" value="DUF4360"/>
</dbReference>
<organism evidence="2 3">
    <name type="scientific">Phialocephala subalpina</name>
    <dbReference type="NCBI Taxonomy" id="576137"/>
    <lineage>
        <taxon>Eukaryota</taxon>
        <taxon>Fungi</taxon>
        <taxon>Dikarya</taxon>
        <taxon>Ascomycota</taxon>
        <taxon>Pezizomycotina</taxon>
        <taxon>Leotiomycetes</taxon>
        <taxon>Helotiales</taxon>
        <taxon>Mollisiaceae</taxon>
        <taxon>Phialocephala</taxon>
        <taxon>Phialocephala fortinii species complex</taxon>
    </lineage>
</organism>
<dbReference type="PANTHER" id="PTHR38847">
    <property type="match status" value="1"/>
</dbReference>
<evidence type="ECO:0008006" key="4">
    <source>
        <dbReference type="Google" id="ProtNLM"/>
    </source>
</evidence>